<gene>
    <name evidence="2" type="ORF">CBW21_22355</name>
</gene>
<feature type="domain" description="DNA circulation N-terminal" evidence="1">
    <location>
        <begin position="42"/>
        <end position="126"/>
    </location>
</feature>
<evidence type="ECO:0000313" key="3">
    <source>
        <dbReference type="Proteomes" id="UP000196342"/>
    </source>
</evidence>
<proteinExistence type="predicted"/>
<comment type="caution">
    <text evidence="2">The sequence shown here is derived from an EMBL/GenBank/DDBJ whole genome shotgun (WGS) entry which is preliminary data.</text>
</comment>
<dbReference type="AlphaFoldDB" id="A0A202B265"/>
<organism evidence="2 3">
    <name type="scientific">Chromobacterium violaceum</name>
    <dbReference type="NCBI Taxonomy" id="536"/>
    <lineage>
        <taxon>Bacteria</taxon>
        <taxon>Pseudomonadati</taxon>
        <taxon>Pseudomonadota</taxon>
        <taxon>Betaproteobacteria</taxon>
        <taxon>Neisseriales</taxon>
        <taxon>Chromobacteriaceae</taxon>
        <taxon>Chromobacterium</taxon>
    </lineage>
</organism>
<name>A0A202B265_CHRVL</name>
<evidence type="ECO:0000259" key="1">
    <source>
        <dbReference type="Pfam" id="PF07157"/>
    </source>
</evidence>
<dbReference type="Pfam" id="PF07157">
    <property type="entry name" value="DNA_circ_N"/>
    <property type="match status" value="1"/>
</dbReference>
<accession>A0A202B265</accession>
<dbReference type="Proteomes" id="UP000196342">
    <property type="component" value="Unassembled WGS sequence"/>
</dbReference>
<dbReference type="EMBL" id="NHOO01000032">
    <property type="protein sequence ID" value="OVE45584.1"/>
    <property type="molecule type" value="Genomic_DNA"/>
</dbReference>
<reference evidence="2 3" key="1">
    <citation type="submission" date="2017-05" db="EMBL/GenBank/DDBJ databases">
        <title>Chromobacterium violaceum GHPS1 isolated from Hydrocarbon polluted soil in French Guiana display an awesome secondary metabolite arsenal and a battery of drug and heavy-metal-resistance and detoxification of xenobiotics proteins.</title>
        <authorList>
            <person name="Belbahri L."/>
        </authorList>
    </citation>
    <scope>NUCLEOTIDE SEQUENCE [LARGE SCALE GENOMIC DNA]</scope>
    <source>
        <strain evidence="2 3">GHPS1</strain>
    </source>
</reference>
<dbReference type="RefSeq" id="WP_087698894.1">
    <property type="nucleotide sequence ID" value="NZ_NHOO01000032.1"/>
</dbReference>
<keyword evidence="3" id="KW-1185">Reference proteome</keyword>
<sequence>MSFQDVLNTATRAAGALDGVVSAAGQLTNALGLGGATFWDQLRPASYRGIPFAVLASDGEFGRRLAEHEYPNRDVLWVEDMGRRGRRISLIGFLVGDDVISQMQQMIGAAEQEGRGELVHPTLGTLYVSLGPMRVSERWDQGRYVELSMQFVESGDREFPDEQQDTASWLSNLADEAGLSVEADFVAGLISQVKQGVAVVQSVVNTAAQWASRINQVVSAAKGIYNSVAGIAGQLQVLDSFANRYGDPRGVAAPSTPTPSPTRRAVAAVAVQRQAVTASAAAVSTAAGQLGAQVAAIQPLPAAVSQSVAALVAACASPMDAINALTALSQLPMPQNVDTSPMGVAMTTAQQLTVTMMRRAAVIGVCRAVSSYQPTSYDDAASLRSRVAHLVEREAVAAADAGNMASYQALRDLRTAVVADLTARGGSLARMMPVSIPQPLPAMVLAQRLYRDPSRAGELAQQAGAIHPLFMPTQFNALAQ</sequence>
<dbReference type="InterPro" id="IPR009826">
    <property type="entry name" value="DNA_circ_N"/>
</dbReference>
<protein>
    <recommendedName>
        <fullName evidence="1">DNA circulation N-terminal domain-containing protein</fullName>
    </recommendedName>
</protein>
<evidence type="ECO:0000313" key="2">
    <source>
        <dbReference type="EMBL" id="OVE45584.1"/>
    </source>
</evidence>